<proteinExistence type="predicted"/>
<organism evidence="1 2">
    <name type="scientific">Hygrophoropsis aurantiaca</name>
    <dbReference type="NCBI Taxonomy" id="72124"/>
    <lineage>
        <taxon>Eukaryota</taxon>
        <taxon>Fungi</taxon>
        <taxon>Dikarya</taxon>
        <taxon>Basidiomycota</taxon>
        <taxon>Agaricomycotina</taxon>
        <taxon>Agaricomycetes</taxon>
        <taxon>Agaricomycetidae</taxon>
        <taxon>Boletales</taxon>
        <taxon>Coniophorineae</taxon>
        <taxon>Hygrophoropsidaceae</taxon>
        <taxon>Hygrophoropsis</taxon>
    </lineage>
</organism>
<sequence length="73" mass="8597">MYLDEAQQELLSRRNVHVSIPTLYRSLRQLGISRKQVSRRAYERNDEKWATYMNHIADIAPDPEMLMFGDEAA</sequence>
<protein>
    <submittedName>
        <fullName evidence="1">Uncharacterized protein</fullName>
    </submittedName>
</protein>
<name>A0ACB7ZQR7_9AGAM</name>
<reference evidence="1" key="1">
    <citation type="journal article" date="2021" name="New Phytol.">
        <title>Evolutionary innovations through gain and loss of genes in the ectomycorrhizal Boletales.</title>
        <authorList>
            <person name="Wu G."/>
            <person name="Miyauchi S."/>
            <person name="Morin E."/>
            <person name="Kuo A."/>
            <person name="Drula E."/>
            <person name="Varga T."/>
            <person name="Kohler A."/>
            <person name="Feng B."/>
            <person name="Cao Y."/>
            <person name="Lipzen A."/>
            <person name="Daum C."/>
            <person name="Hundley H."/>
            <person name="Pangilinan J."/>
            <person name="Johnson J."/>
            <person name="Barry K."/>
            <person name="LaButti K."/>
            <person name="Ng V."/>
            <person name="Ahrendt S."/>
            <person name="Min B."/>
            <person name="Choi I.G."/>
            <person name="Park H."/>
            <person name="Plett J.M."/>
            <person name="Magnuson J."/>
            <person name="Spatafora J.W."/>
            <person name="Nagy L.G."/>
            <person name="Henrissat B."/>
            <person name="Grigoriev I.V."/>
            <person name="Yang Z.L."/>
            <person name="Xu J."/>
            <person name="Martin F.M."/>
        </authorList>
    </citation>
    <scope>NUCLEOTIDE SEQUENCE</scope>
    <source>
        <strain evidence="1">ATCC 28755</strain>
    </source>
</reference>
<keyword evidence="2" id="KW-1185">Reference proteome</keyword>
<dbReference type="EMBL" id="MU269272">
    <property type="protein sequence ID" value="KAH7903047.1"/>
    <property type="molecule type" value="Genomic_DNA"/>
</dbReference>
<dbReference type="Proteomes" id="UP000790377">
    <property type="component" value="Unassembled WGS sequence"/>
</dbReference>
<comment type="caution">
    <text evidence="1">The sequence shown here is derived from an EMBL/GenBank/DDBJ whole genome shotgun (WGS) entry which is preliminary data.</text>
</comment>
<gene>
    <name evidence="1" type="ORF">BJ138DRAFT_983661</name>
</gene>
<accession>A0ACB7ZQR7</accession>
<evidence type="ECO:0000313" key="2">
    <source>
        <dbReference type="Proteomes" id="UP000790377"/>
    </source>
</evidence>
<evidence type="ECO:0000313" key="1">
    <source>
        <dbReference type="EMBL" id="KAH7903047.1"/>
    </source>
</evidence>
<feature type="non-terminal residue" evidence="1">
    <location>
        <position position="73"/>
    </location>
</feature>